<evidence type="ECO:0000256" key="2">
    <source>
        <dbReference type="ARBA" id="ARBA00023027"/>
    </source>
</evidence>
<dbReference type="EMBL" id="CAKLCM010000002">
    <property type="protein sequence ID" value="CAH0527289.1"/>
    <property type="molecule type" value="Genomic_DNA"/>
</dbReference>
<feature type="domain" description="D-isomer specific 2-hydroxyacid dehydrogenase NAD-binding" evidence="3">
    <location>
        <begin position="100"/>
        <end position="273"/>
    </location>
</feature>
<dbReference type="Proteomes" id="UP000838160">
    <property type="component" value="Unassembled WGS sequence"/>
</dbReference>
<dbReference type="RefSeq" id="WP_237485418.1">
    <property type="nucleotide sequence ID" value="NZ_CAKLCM010000002.1"/>
</dbReference>
<accession>A0ABM8ZK28</accession>
<evidence type="ECO:0000313" key="4">
    <source>
        <dbReference type="EMBL" id="CAH0527289.1"/>
    </source>
</evidence>
<keyword evidence="5" id="KW-1185">Reference proteome</keyword>
<dbReference type="CDD" id="cd05300">
    <property type="entry name" value="2-Hacid_dh_1"/>
    <property type="match status" value="1"/>
</dbReference>
<organism evidence="4 5">
    <name type="scientific">Vibrio hippocampi</name>
    <dbReference type="NCBI Taxonomy" id="654686"/>
    <lineage>
        <taxon>Bacteria</taxon>
        <taxon>Pseudomonadati</taxon>
        <taxon>Pseudomonadota</taxon>
        <taxon>Gammaproteobacteria</taxon>
        <taxon>Vibrionales</taxon>
        <taxon>Vibrionaceae</taxon>
        <taxon>Vibrio</taxon>
    </lineage>
</organism>
<evidence type="ECO:0000256" key="1">
    <source>
        <dbReference type="ARBA" id="ARBA00023002"/>
    </source>
</evidence>
<dbReference type="InterPro" id="IPR036291">
    <property type="entry name" value="NAD(P)-bd_dom_sf"/>
</dbReference>
<dbReference type="PANTHER" id="PTHR43333:SF1">
    <property type="entry name" value="D-ISOMER SPECIFIC 2-HYDROXYACID DEHYDROGENASE NAD-BINDING DOMAIN-CONTAINING PROTEIN"/>
    <property type="match status" value="1"/>
</dbReference>
<evidence type="ECO:0000313" key="5">
    <source>
        <dbReference type="Proteomes" id="UP000838160"/>
    </source>
</evidence>
<dbReference type="Pfam" id="PF02826">
    <property type="entry name" value="2-Hacid_dh_C"/>
    <property type="match status" value="1"/>
</dbReference>
<dbReference type="InterPro" id="IPR006140">
    <property type="entry name" value="D-isomer_DH_NAD-bd"/>
</dbReference>
<dbReference type="EC" id="1.1.1.79" evidence="4"/>
<dbReference type="GO" id="GO:0030267">
    <property type="term" value="F:glyoxylate reductase (NADPH) activity"/>
    <property type="evidence" value="ECO:0007669"/>
    <property type="project" value="UniProtKB-EC"/>
</dbReference>
<comment type="caution">
    <text evidence="4">The sequence shown here is derived from an EMBL/GenBank/DDBJ whole genome shotgun (WGS) entry which is preliminary data.</text>
</comment>
<name>A0ABM8ZK28_9VIBR</name>
<gene>
    <name evidence="4" type="primary">ghrA</name>
    <name evidence="4" type="ORF">VHP8226_02618</name>
</gene>
<reference evidence="4" key="1">
    <citation type="submission" date="2021-12" db="EMBL/GenBank/DDBJ databases">
        <authorList>
            <person name="Rodrigo-Torres L."/>
            <person name="Arahal R. D."/>
            <person name="Lucena T."/>
        </authorList>
    </citation>
    <scope>NUCLEOTIDE SEQUENCE</scope>
    <source>
        <strain evidence="4">CECT 8226</strain>
    </source>
</reference>
<keyword evidence="1 4" id="KW-0560">Oxidoreductase</keyword>
<evidence type="ECO:0000259" key="3">
    <source>
        <dbReference type="Pfam" id="PF02826"/>
    </source>
</evidence>
<dbReference type="SUPFAM" id="SSF51735">
    <property type="entry name" value="NAD(P)-binding Rossmann-fold domains"/>
    <property type="match status" value="1"/>
</dbReference>
<dbReference type="SUPFAM" id="SSF52283">
    <property type="entry name" value="Formate/glycerate dehydrogenase catalytic domain-like"/>
    <property type="match status" value="1"/>
</dbReference>
<dbReference type="PANTHER" id="PTHR43333">
    <property type="entry name" value="2-HACID_DH_C DOMAIN-CONTAINING PROTEIN"/>
    <property type="match status" value="1"/>
</dbReference>
<protein>
    <submittedName>
        <fullName evidence="4">Glyoxylate/hydroxypyruvate reductase A</fullName>
        <ecNumber evidence="4">1.1.1.79</ecNumber>
    </submittedName>
</protein>
<sequence>MTVSSHRLALVTEDNERYLALLNNLQLPELEVVDNLADATIVLAAPPQLVPSLDHASQLEWVQSTYAGVDALLNEALRKDYKLTNVKGMFGPLISEYVLGYAISHYRHFNLYHSQQRNQDWQPHPYQSLSGKLIVIFGTGAIGNSLANSVKALGLVPIGVNRTGIPPKQSAFEATYHVHEAKLALSKADIVVNTLPNTPETVGLFDKPLFEACHRVLFFNVGRGHAVDSGALLSALEAGNVEHAFLDVFIDEPISQECPYWHNPQVTVTPHIAAISLPEQVIEVFAENYQRWIDGYQLKFLIDFEKGY</sequence>
<keyword evidence="2" id="KW-0520">NAD</keyword>
<proteinExistence type="predicted"/>
<dbReference type="Gene3D" id="3.40.50.720">
    <property type="entry name" value="NAD(P)-binding Rossmann-like Domain"/>
    <property type="match status" value="2"/>
</dbReference>